<organism evidence="1">
    <name type="scientific">uncultured Gemmatimonadota bacterium</name>
    <dbReference type="NCBI Taxonomy" id="203437"/>
    <lineage>
        <taxon>Bacteria</taxon>
        <taxon>Pseudomonadati</taxon>
        <taxon>Gemmatimonadota</taxon>
        <taxon>environmental samples</taxon>
    </lineage>
</organism>
<dbReference type="AlphaFoldDB" id="A0A6J4KGF2"/>
<evidence type="ECO:0000313" key="1">
    <source>
        <dbReference type="EMBL" id="CAA9303137.1"/>
    </source>
</evidence>
<gene>
    <name evidence="1" type="ORF">AVDCRST_MAG68-631</name>
</gene>
<proteinExistence type="predicted"/>
<sequence>MNIEVPVVFQLRIEVQALANGLRRATSDRLKLLRLSETALATAERSGLGDGTLRTRLRAVRDALARDLPLDRAEAAAVFQRCSGALREQRMAAR</sequence>
<reference evidence="1" key="1">
    <citation type="submission" date="2020-02" db="EMBL/GenBank/DDBJ databases">
        <authorList>
            <person name="Meier V. D."/>
        </authorList>
    </citation>
    <scope>NUCLEOTIDE SEQUENCE</scope>
    <source>
        <strain evidence="1">AVDCRST_MAG68</strain>
    </source>
</reference>
<name>A0A6J4KGF2_9BACT</name>
<accession>A0A6J4KGF2</accession>
<dbReference type="EMBL" id="CADCTW010000034">
    <property type="protein sequence ID" value="CAA9303137.1"/>
    <property type="molecule type" value="Genomic_DNA"/>
</dbReference>
<protein>
    <submittedName>
        <fullName evidence="1">Uncharacterized protein</fullName>
    </submittedName>
</protein>